<protein>
    <submittedName>
        <fullName evidence="2">DNA phosphorothioation-dependent restriction protein DptG</fullName>
    </submittedName>
</protein>
<gene>
    <name evidence="2" type="primary">dptG</name>
    <name evidence="2" type="ORF">LZI70_03950</name>
</gene>
<dbReference type="NCBIfam" id="TIGR03236">
    <property type="entry name" value="dnd_assoc_1"/>
    <property type="match status" value="1"/>
</dbReference>
<dbReference type="EMBL" id="CP090614">
    <property type="protein sequence ID" value="UTT85443.1"/>
    <property type="molecule type" value="Genomic_DNA"/>
</dbReference>
<proteinExistence type="predicted"/>
<accession>A0ABY5G5L2</accession>
<evidence type="ECO:0000313" key="2">
    <source>
        <dbReference type="EMBL" id="UTT85443.1"/>
    </source>
</evidence>
<reference evidence="2" key="1">
    <citation type="submission" date="2022-01" db="EMBL/GenBank/DDBJ databases">
        <title>Alginate degradation mechanism of Vibrio pelagius WXL662.</title>
        <authorList>
            <person name="He X."/>
        </authorList>
    </citation>
    <scope>NUCLEOTIDE SEQUENCE</scope>
    <source>
        <strain evidence="2">WXL662</strain>
    </source>
</reference>
<evidence type="ECO:0000313" key="3">
    <source>
        <dbReference type="Proteomes" id="UP001059120"/>
    </source>
</evidence>
<dbReference type="RefSeq" id="WP_255231350.1">
    <property type="nucleotide sequence ID" value="NZ_CP090614.1"/>
</dbReference>
<feature type="region of interest" description="Disordered" evidence="1">
    <location>
        <begin position="1"/>
        <end position="23"/>
    </location>
</feature>
<feature type="compositionally biased region" description="Polar residues" evidence="1">
    <location>
        <begin position="1"/>
        <end position="16"/>
    </location>
</feature>
<name>A0ABY5G5L2_VIBPE</name>
<dbReference type="InterPro" id="IPR017645">
    <property type="entry name" value="Dnd_assoc_1"/>
</dbReference>
<sequence length="446" mass="51507">MTMDNYTQPFNQSLPQTAEGVPNKNSLSSYLPIRTKGNDFDFDAVIGLVLRGLLRKKVEGYSYDEFVAYCQSAFEEKLGEEEFWQVLKEMYFENKDIFTVSPELLLFRAQKGEFAASDSRVASMYTNLLQNMRVEEFDAKLNFIEREMLSTLRGKMKSDSSLKASEKPYLPYLSKAFRDDLKFLSSRPKYLLNEIGSLLSFYGFTYTAQLSLALNDWRSGQEPVAKPLYFIMDHERASSERTHIKNHGYKLFNESASRLYPMLTMLELLQPSVGDKSAIKVPLWEISKGIQESKSIHLTEQLEHFARAFKSHRNLDTSLNESDCALDWLANIMKLAVAQFSVGERFNINKKYVSEIETHLASPFIQNRRRAGLVLVLNQDYIILLTNLAVGEKDKLRFHELISEFKQRGIFVDKQTEQELIKFYERIGNVERMSDSGDAVYVRKTI</sequence>
<keyword evidence="3" id="KW-1185">Reference proteome</keyword>
<evidence type="ECO:0000256" key="1">
    <source>
        <dbReference type="SAM" id="MobiDB-lite"/>
    </source>
</evidence>
<organism evidence="2 3">
    <name type="scientific">Vibrio pelagius</name>
    <dbReference type="NCBI Taxonomy" id="28169"/>
    <lineage>
        <taxon>Bacteria</taxon>
        <taxon>Pseudomonadati</taxon>
        <taxon>Pseudomonadota</taxon>
        <taxon>Gammaproteobacteria</taxon>
        <taxon>Vibrionales</taxon>
        <taxon>Vibrionaceae</taxon>
        <taxon>Vibrio</taxon>
    </lineage>
</organism>
<dbReference type="Proteomes" id="UP001059120">
    <property type="component" value="Chromosome 1"/>
</dbReference>